<comment type="similarity">
    <text evidence="3">Belongs to the pex2/pex10/pex12 family.</text>
</comment>
<accession>A0ABR0NEH2</accession>
<dbReference type="PANTHER" id="PTHR48178">
    <property type="entry name" value="PEROXISOME BIOGENESIS FACTOR 2"/>
    <property type="match status" value="1"/>
</dbReference>
<evidence type="ECO:0000256" key="13">
    <source>
        <dbReference type="ARBA" id="ARBA00023136"/>
    </source>
</evidence>
<evidence type="ECO:0000259" key="18">
    <source>
        <dbReference type="Pfam" id="PF04757"/>
    </source>
</evidence>
<proteinExistence type="inferred from homology"/>
<evidence type="ECO:0000256" key="9">
    <source>
        <dbReference type="ARBA" id="ARBA00022786"/>
    </source>
</evidence>
<keyword evidence="6" id="KW-0812">Transmembrane</keyword>
<comment type="pathway">
    <text evidence="2">Protein modification; protein ubiquitination.</text>
</comment>
<keyword evidence="9" id="KW-0833">Ubl conjugation pathway</keyword>
<sequence length="346" mass="39176">MPSTTGRCLDYFLPKASSSLALCFSFSSDYFIYTSAILQHSTISISVSRVNQFDAARLDIEMSAMLKEQLVKVFSLMKPGMLFQYQPELNAFLEFLIWRFSIWVDKPTPGIAFMNLRYRDERAVALRGKVRTGLEGPGLTFAQKMWYCVAAVGEAIGTASLGFDATYRNLIERSLQGRLVYESPNMNRAVSFEYMNRQLVWNEFSVILVKASVSILVHLNDHSLIVYHFESAQQCFFSSAMTVTIILTLCRRCCCCFSLFLTDQLLKVFFTLSQRTNLRVLKRMTLFVPFAGQVQHLLISLSLVSIGIAITALEHALLRFPHSSVPDAASLLWRCSSMAVLLHKTQ</sequence>
<keyword evidence="8" id="KW-0863">Zinc-finger</keyword>
<evidence type="ECO:0000256" key="17">
    <source>
        <dbReference type="ARBA" id="ARBA00034523"/>
    </source>
</evidence>
<dbReference type="Proteomes" id="UP001358586">
    <property type="component" value="Chromosome 10"/>
</dbReference>
<evidence type="ECO:0000313" key="19">
    <source>
        <dbReference type="EMBL" id="KAK5792646.1"/>
    </source>
</evidence>
<comment type="caution">
    <text evidence="19">The sequence shown here is derived from an EMBL/GenBank/DDBJ whole genome shotgun (WGS) entry which is preliminary data.</text>
</comment>
<protein>
    <recommendedName>
        <fullName evidence="17">RING-type E3 ubiquitin transferase (cysteine targeting)</fullName>
        <ecNumber evidence="17">2.3.2.36</ecNumber>
    </recommendedName>
    <alternativeName>
        <fullName evidence="15">Peroxin-2</fullName>
    </alternativeName>
</protein>
<evidence type="ECO:0000256" key="8">
    <source>
        <dbReference type="ARBA" id="ARBA00022771"/>
    </source>
</evidence>
<evidence type="ECO:0000256" key="15">
    <source>
        <dbReference type="ARBA" id="ARBA00032511"/>
    </source>
</evidence>
<keyword evidence="12" id="KW-1133">Transmembrane helix</keyword>
<evidence type="ECO:0000256" key="11">
    <source>
        <dbReference type="ARBA" id="ARBA00022927"/>
    </source>
</evidence>
<dbReference type="InterPro" id="IPR006845">
    <property type="entry name" value="Pex_N"/>
</dbReference>
<name>A0ABR0NEH2_GOSAR</name>
<keyword evidence="5" id="KW-0808">Transferase</keyword>
<evidence type="ECO:0000256" key="2">
    <source>
        <dbReference type="ARBA" id="ARBA00004906"/>
    </source>
</evidence>
<evidence type="ECO:0000313" key="20">
    <source>
        <dbReference type="Proteomes" id="UP001358586"/>
    </source>
</evidence>
<reference evidence="19 20" key="1">
    <citation type="submission" date="2023-03" db="EMBL/GenBank/DDBJ databases">
        <title>WGS of Gossypium arboreum.</title>
        <authorList>
            <person name="Yu D."/>
        </authorList>
    </citation>
    <scope>NUCLEOTIDE SEQUENCE [LARGE SCALE GENOMIC DNA]</scope>
    <source>
        <tissue evidence="19">Leaf</tissue>
    </source>
</reference>
<keyword evidence="7" id="KW-0479">Metal-binding</keyword>
<dbReference type="Pfam" id="PF04757">
    <property type="entry name" value="Pex2_Pex12"/>
    <property type="match status" value="1"/>
</dbReference>
<evidence type="ECO:0000256" key="5">
    <source>
        <dbReference type="ARBA" id="ARBA00022679"/>
    </source>
</evidence>
<feature type="domain" description="Pex N-terminal" evidence="18">
    <location>
        <begin position="60"/>
        <end position="152"/>
    </location>
</feature>
<keyword evidence="20" id="KW-1185">Reference proteome</keyword>
<keyword evidence="10" id="KW-0862">Zinc</keyword>
<keyword evidence="13" id="KW-0472">Membrane</keyword>
<dbReference type="InterPro" id="IPR025654">
    <property type="entry name" value="PEX2/10"/>
</dbReference>
<evidence type="ECO:0000256" key="3">
    <source>
        <dbReference type="ARBA" id="ARBA00008704"/>
    </source>
</evidence>
<gene>
    <name evidence="19" type="ORF">PVK06_033761</name>
</gene>
<evidence type="ECO:0000256" key="4">
    <source>
        <dbReference type="ARBA" id="ARBA00022448"/>
    </source>
</evidence>
<evidence type="ECO:0000256" key="7">
    <source>
        <dbReference type="ARBA" id="ARBA00022723"/>
    </source>
</evidence>
<evidence type="ECO:0000256" key="10">
    <source>
        <dbReference type="ARBA" id="ARBA00022833"/>
    </source>
</evidence>
<dbReference type="PANTHER" id="PTHR48178:SF1">
    <property type="entry name" value="PEROXISOME BIOGENESIS FACTOR 2"/>
    <property type="match status" value="1"/>
</dbReference>
<keyword evidence="11" id="KW-0653">Protein transport</keyword>
<evidence type="ECO:0000256" key="14">
    <source>
        <dbReference type="ARBA" id="ARBA00023140"/>
    </source>
</evidence>
<evidence type="ECO:0000256" key="1">
    <source>
        <dbReference type="ARBA" id="ARBA00004585"/>
    </source>
</evidence>
<comment type="catalytic activity">
    <reaction evidence="16">
        <text>[E2 ubiquitin-conjugating enzyme]-S-ubiquitinyl-L-cysteine + [acceptor protein]-L-cysteine = [E2 ubiquitin-conjugating enzyme]-L-cysteine + [acceptor protein]-S-ubiquitinyl-L-cysteine.</text>
        <dbReference type="EC" id="2.3.2.36"/>
    </reaction>
</comment>
<keyword evidence="14" id="KW-0576">Peroxisome</keyword>
<dbReference type="EMBL" id="JARKNE010000010">
    <property type="protein sequence ID" value="KAK5792646.1"/>
    <property type="molecule type" value="Genomic_DNA"/>
</dbReference>
<organism evidence="19 20">
    <name type="scientific">Gossypium arboreum</name>
    <name type="common">Tree cotton</name>
    <name type="synonym">Gossypium nanking</name>
    <dbReference type="NCBI Taxonomy" id="29729"/>
    <lineage>
        <taxon>Eukaryota</taxon>
        <taxon>Viridiplantae</taxon>
        <taxon>Streptophyta</taxon>
        <taxon>Embryophyta</taxon>
        <taxon>Tracheophyta</taxon>
        <taxon>Spermatophyta</taxon>
        <taxon>Magnoliopsida</taxon>
        <taxon>eudicotyledons</taxon>
        <taxon>Gunneridae</taxon>
        <taxon>Pentapetalae</taxon>
        <taxon>rosids</taxon>
        <taxon>malvids</taxon>
        <taxon>Malvales</taxon>
        <taxon>Malvaceae</taxon>
        <taxon>Malvoideae</taxon>
        <taxon>Gossypium</taxon>
    </lineage>
</organism>
<evidence type="ECO:0000256" key="6">
    <source>
        <dbReference type="ARBA" id="ARBA00022692"/>
    </source>
</evidence>
<dbReference type="EC" id="2.3.2.36" evidence="17"/>
<evidence type="ECO:0000256" key="12">
    <source>
        <dbReference type="ARBA" id="ARBA00022989"/>
    </source>
</evidence>
<keyword evidence="4" id="KW-0813">Transport</keyword>
<evidence type="ECO:0000256" key="16">
    <source>
        <dbReference type="ARBA" id="ARBA00034438"/>
    </source>
</evidence>
<comment type="subcellular location">
    <subcellularLocation>
        <location evidence="1">Peroxisome membrane</location>
        <topology evidence="1">Multi-pass membrane protein</topology>
    </subcellularLocation>
</comment>